<dbReference type="STRING" id="1802505.A3D01_05745"/>
<dbReference type="Pfam" id="PF10099">
    <property type="entry name" value="RskA_C"/>
    <property type="match status" value="1"/>
</dbReference>
<feature type="transmembrane region" description="Helical" evidence="1">
    <location>
        <begin position="6"/>
        <end position="24"/>
    </location>
</feature>
<dbReference type="AlphaFoldDB" id="A0A1F7Z2L9"/>
<dbReference type="EMBL" id="MGGR01000011">
    <property type="protein sequence ID" value="OGM33896.1"/>
    <property type="molecule type" value="Genomic_DNA"/>
</dbReference>
<comment type="caution">
    <text evidence="3">The sequence shown here is derived from an EMBL/GenBank/DDBJ whole genome shotgun (WGS) entry which is preliminary data.</text>
</comment>
<keyword evidence="1" id="KW-1133">Transmembrane helix</keyword>
<organism evidence="3 4">
    <name type="scientific">Candidatus Woesebacteria bacterium RIFCSPHIGHO2_02_FULL_39_13</name>
    <dbReference type="NCBI Taxonomy" id="1802505"/>
    <lineage>
        <taxon>Bacteria</taxon>
        <taxon>Candidatus Woeseibacteriota</taxon>
    </lineage>
</organism>
<evidence type="ECO:0000256" key="1">
    <source>
        <dbReference type="SAM" id="Phobius"/>
    </source>
</evidence>
<dbReference type="Proteomes" id="UP000177169">
    <property type="component" value="Unassembled WGS sequence"/>
</dbReference>
<accession>A0A1F7Z2L9</accession>
<protein>
    <recommendedName>
        <fullName evidence="2">Anti-sigma K factor RskA C-terminal domain-containing protein</fullName>
    </recommendedName>
</protein>
<proteinExistence type="predicted"/>
<reference evidence="3 4" key="1">
    <citation type="journal article" date="2016" name="Nat. Commun.">
        <title>Thousands of microbial genomes shed light on interconnected biogeochemical processes in an aquifer system.</title>
        <authorList>
            <person name="Anantharaman K."/>
            <person name="Brown C.T."/>
            <person name="Hug L.A."/>
            <person name="Sharon I."/>
            <person name="Castelle C.J."/>
            <person name="Probst A.J."/>
            <person name="Thomas B.C."/>
            <person name="Singh A."/>
            <person name="Wilkins M.J."/>
            <person name="Karaoz U."/>
            <person name="Brodie E.L."/>
            <person name="Williams K.H."/>
            <person name="Hubbard S.S."/>
            <person name="Banfield J.F."/>
        </authorList>
    </citation>
    <scope>NUCLEOTIDE SEQUENCE [LARGE SCALE GENOMIC DNA]</scope>
</reference>
<evidence type="ECO:0000313" key="3">
    <source>
        <dbReference type="EMBL" id="OGM33896.1"/>
    </source>
</evidence>
<keyword evidence="1" id="KW-0472">Membrane</keyword>
<evidence type="ECO:0000313" key="4">
    <source>
        <dbReference type="Proteomes" id="UP000177169"/>
    </source>
</evidence>
<name>A0A1F7Z2L9_9BACT</name>
<gene>
    <name evidence="3" type="ORF">A3D01_05745</name>
</gene>
<keyword evidence="1" id="KW-0812">Transmembrane</keyword>
<sequence length="166" mass="18451">MTRRDIVIGLIILVLLGGVIFYRQKQRSSEEEMRVPETLSSVQENIEKKFNLRIPEDMDKAELKDVSGAGSSAIATRKFDNGKFNASILADLPDPAAGSFYQAWLVKSEEGKDDSFISLGKLELAKGGWMLNYQGSEDLKDHPKVLVTSEKTQDSTPETHILEGSF</sequence>
<feature type="domain" description="Anti-sigma K factor RskA C-terminal" evidence="2">
    <location>
        <begin position="23"/>
        <end position="158"/>
    </location>
</feature>
<evidence type="ECO:0000259" key="2">
    <source>
        <dbReference type="Pfam" id="PF10099"/>
    </source>
</evidence>
<dbReference type="InterPro" id="IPR018764">
    <property type="entry name" value="RskA_C"/>
</dbReference>